<dbReference type="InterPro" id="IPR050498">
    <property type="entry name" value="Ycf3"/>
</dbReference>
<feature type="repeat" description="TPR" evidence="3">
    <location>
        <begin position="60"/>
        <end position="93"/>
    </location>
</feature>
<feature type="repeat" description="TPR" evidence="3">
    <location>
        <begin position="165"/>
        <end position="198"/>
    </location>
</feature>
<gene>
    <name evidence="5" type="ORF">SAMN05216261_2299</name>
</gene>
<dbReference type="Pfam" id="PF13181">
    <property type="entry name" value="TPR_8"/>
    <property type="match status" value="2"/>
</dbReference>
<evidence type="ECO:0000256" key="3">
    <source>
        <dbReference type="PROSITE-ProRule" id="PRU00339"/>
    </source>
</evidence>
<feature type="signal peptide" evidence="4">
    <location>
        <begin position="1"/>
        <end position="19"/>
    </location>
</feature>
<dbReference type="eggNOG" id="COG0457">
    <property type="taxonomic scope" value="Bacteria"/>
</dbReference>
<proteinExistence type="predicted"/>
<accession>A0A1M6FB96</accession>
<dbReference type="InterPro" id="IPR011990">
    <property type="entry name" value="TPR-like_helical_dom_sf"/>
</dbReference>
<feature type="chain" id="PRO_5009917353" evidence="4">
    <location>
        <begin position="20"/>
        <end position="261"/>
    </location>
</feature>
<evidence type="ECO:0000256" key="2">
    <source>
        <dbReference type="ARBA" id="ARBA00022803"/>
    </source>
</evidence>
<reference evidence="5 6" key="1">
    <citation type="submission" date="2016-11" db="EMBL/GenBank/DDBJ databases">
        <authorList>
            <person name="Jaros S."/>
            <person name="Januszkiewicz K."/>
            <person name="Wedrychowicz H."/>
        </authorList>
    </citation>
    <scope>NUCLEOTIDE SEQUENCE [LARGE SCALE GENOMIC DNA]</scope>
    <source>
        <strain evidence="5 6">CGMCC 1.12213</strain>
    </source>
</reference>
<dbReference type="RefSeq" id="WP_019387814.1">
    <property type="nucleotide sequence ID" value="NZ_ALIH01000007.1"/>
</dbReference>
<evidence type="ECO:0000313" key="5">
    <source>
        <dbReference type="EMBL" id="SHI95014.1"/>
    </source>
</evidence>
<name>A0A1M6FB96_9FLAO</name>
<keyword evidence="2 3" id="KW-0802">TPR repeat</keyword>
<evidence type="ECO:0000256" key="4">
    <source>
        <dbReference type="SAM" id="SignalP"/>
    </source>
</evidence>
<keyword evidence="6" id="KW-1185">Reference proteome</keyword>
<evidence type="ECO:0000256" key="1">
    <source>
        <dbReference type="ARBA" id="ARBA00022737"/>
    </source>
</evidence>
<evidence type="ECO:0000313" key="6">
    <source>
        <dbReference type="Proteomes" id="UP000184396"/>
    </source>
</evidence>
<dbReference type="PANTHER" id="PTHR44858:SF1">
    <property type="entry name" value="UDP-N-ACETYLGLUCOSAMINE--PEPTIDE N-ACETYLGLUCOSAMINYLTRANSFERASE SPINDLY-RELATED"/>
    <property type="match status" value="1"/>
</dbReference>
<organism evidence="5 6">
    <name type="scientific">Algibacter luteus</name>
    <dbReference type="NCBI Taxonomy" id="1178825"/>
    <lineage>
        <taxon>Bacteria</taxon>
        <taxon>Pseudomonadati</taxon>
        <taxon>Bacteroidota</taxon>
        <taxon>Flavobacteriia</taxon>
        <taxon>Flavobacteriales</taxon>
        <taxon>Flavobacteriaceae</taxon>
        <taxon>Algibacter</taxon>
    </lineage>
</organism>
<dbReference type="Proteomes" id="UP000184396">
    <property type="component" value="Unassembled WGS sequence"/>
</dbReference>
<dbReference type="PANTHER" id="PTHR44858">
    <property type="entry name" value="TETRATRICOPEPTIDE REPEAT PROTEIN 6"/>
    <property type="match status" value="1"/>
</dbReference>
<protein>
    <submittedName>
        <fullName evidence="5">Tetratricopeptide repeat-containing protein</fullName>
    </submittedName>
</protein>
<sequence>MKQTLILLIGILVSTTTFSQNKATELYTSGNSNFKSGKFQEAISNYTELMEMVDEKTVRKTCFINRGLSYDRIKKYDLAISDFTEAIKLDITDMASFIDRGLSQMHAGNLEKAKEDFNYVVVKNNNNRMMEASLYWLARINYSQGKFEEVIKNCDRYFTINAKDPELYFIRGTANDMLRNFEQSIIDYSKAIEFKPNYVESIANRGTAKINLLTGNGNLQPSKKETKSACKDLKKAKELGDNAVDDLIYVYCDRKDKKKRN</sequence>
<keyword evidence="1" id="KW-0677">Repeat</keyword>
<dbReference type="AlphaFoldDB" id="A0A1M6FB96"/>
<keyword evidence="4" id="KW-0732">Signal</keyword>
<dbReference type="OrthoDB" id="1467539at2"/>
<dbReference type="InterPro" id="IPR019734">
    <property type="entry name" value="TPR_rpt"/>
</dbReference>
<dbReference type="STRING" id="1178825.SAMN05216261_2299"/>
<dbReference type="PROSITE" id="PS50005">
    <property type="entry name" value="TPR"/>
    <property type="match status" value="2"/>
</dbReference>
<dbReference type="EMBL" id="FQYK01000005">
    <property type="protein sequence ID" value="SHI95014.1"/>
    <property type="molecule type" value="Genomic_DNA"/>
</dbReference>
<dbReference type="SMART" id="SM00028">
    <property type="entry name" value="TPR"/>
    <property type="match status" value="5"/>
</dbReference>
<dbReference type="Gene3D" id="1.25.40.10">
    <property type="entry name" value="Tetratricopeptide repeat domain"/>
    <property type="match status" value="2"/>
</dbReference>
<dbReference type="SUPFAM" id="SSF48452">
    <property type="entry name" value="TPR-like"/>
    <property type="match status" value="1"/>
</dbReference>